<evidence type="ECO:0000313" key="2">
    <source>
        <dbReference type="Proteomes" id="UP000245464"/>
    </source>
</evidence>
<dbReference type="GeneID" id="90957494"/>
<reference evidence="1" key="1">
    <citation type="journal article" date="2018" name="BMC Genomics">
        <title>Comparative genomics of the wheat fungal pathogen Pyrenophora tritici-repentis reveals chromosomal variations and genome plasticity.</title>
        <authorList>
            <person name="Moolhuijzen P."/>
            <person name="See P.T."/>
            <person name="Hane J.K."/>
            <person name="Shi G."/>
            <person name="Liu Z."/>
            <person name="Oliver R.P."/>
            <person name="Moffat C.S."/>
        </authorList>
    </citation>
    <scope>NUCLEOTIDE SEQUENCE [LARGE SCALE GENOMIC DNA]</scope>
    <source>
        <strain evidence="1">M4</strain>
    </source>
</reference>
<organism evidence="1 2">
    <name type="scientific">Pyrenophora tritici-repentis</name>
    <dbReference type="NCBI Taxonomy" id="45151"/>
    <lineage>
        <taxon>Eukaryota</taxon>
        <taxon>Fungi</taxon>
        <taxon>Dikarya</taxon>
        <taxon>Ascomycota</taxon>
        <taxon>Pezizomycotina</taxon>
        <taxon>Dothideomycetes</taxon>
        <taxon>Pleosporomycetidae</taxon>
        <taxon>Pleosporales</taxon>
        <taxon>Pleosporineae</taxon>
        <taxon>Pleosporaceae</taxon>
        <taxon>Pyrenophora</taxon>
    </lineage>
</organism>
<protein>
    <submittedName>
        <fullName evidence="1">Uncharacterized protein</fullName>
    </submittedName>
</protein>
<gene>
    <name evidence="1" type="ORF">PtrM4_131060</name>
</gene>
<dbReference type="RefSeq" id="XP_065961007.1">
    <property type="nucleotide sequence ID" value="XM_066109015.1"/>
</dbReference>
<sequence length="80" mass="8951">MIFTSASQATSYLSATDISCIDFPTVLTAETAHNAWIRFQSAYMGGHIMAPRLTILMRGDFTVTRLLIWVDYVFVGFSHS</sequence>
<dbReference type="Proteomes" id="UP000245464">
    <property type="component" value="Chromosome 7"/>
</dbReference>
<dbReference type="AlphaFoldDB" id="A0A5M9KYV6"/>
<name>A0A5M9KYV6_9PLEO</name>
<accession>A0A5M9KYV6</accession>
<evidence type="ECO:0000313" key="1">
    <source>
        <dbReference type="EMBL" id="KAF7568493.1"/>
    </source>
</evidence>
<dbReference type="EMBL" id="NQIK02000007">
    <property type="protein sequence ID" value="KAF7568493.1"/>
    <property type="molecule type" value="Genomic_DNA"/>
</dbReference>
<comment type="caution">
    <text evidence="1">The sequence shown here is derived from an EMBL/GenBank/DDBJ whole genome shotgun (WGS) entry which is preliminary data.</text>
</comment>
<proteinExistence type="predicted"/>
<dbReference type="KEGG" id="ptrr:90957494"/>